<sequence>MPSETLEELLSADERVRRYHAFVGRIRLQGQFLLDEAIERALNVRAPWTSPDTAVKAYRKQLSSSTFRIAGQPEALSYSQIREFMLVRQWLTGKLPTESDSACMCVHGNTRAVSPRGCSGIVENRIDKFAALALNMVVGNWIIETRERGYHSPRSRRNVLNSISDEIVNALIAAVKEEGVQVTRRAMLLKKRLLTATGKIKVSQTTGTDFHRRKIHPDCLWQRFSQVCSVILHLPVPFVYFDIQTFSFVDRLAPLTLTKDSSAEATARVPWCQAVETVKNGYASFSPVFVRLFEKLLNEGRIDAAPADGKQTGAFCSGGTPATGPFILMTHTGVKANVQTLAHEAGHAIHFLLAYEQGNLQYHPPLPLAETASLMGETVVFFHLLDQTESPHKVLEMLVEHLDSLVGTITRQVSFDRFEELVHETRLSGIVGDDEFDRLWLQSTKEFFGDEGDVFDDYAGIEKDWSTVHHFTKAPFYVYSYALADLLVGSLLAARTQNDGSDFEEKFISFLQAGDTADLETALRPFGLDPTTPSFWRDAIGMRLGTAVERAERLASELGYIEASRY</sequence>
<evidence type="ECO:0000256" key="6">
    <source>
        <dbReference type="RuleBase" id="RU003435"/>
    </source>
</evidence>
<reference evidence="8" key="1">
    <citation type="journal article" date="2015" name="PLoS ONE">
        <title>Comprehensive Evaluation of Toxoplasma gondii VEG and Neospora caninum LIV Genomes with Tachyzoite Stage Transcriptome and Proteome Defines Novel Transcript Features.</title>
        <authorList>
            <person name="Ramaprasad A."/>
            <person name="Mourier T."/>
            <person name="Naeem R."/>
            <person name="Malas T.B."/>
            <person name="Moussa E."/>
            <person name="Panigrahi A."/>
            <person name="Vermont S.J."/>
            <person name="Otto T.D."/>
            <person name="Wastling J."/>
            <person name="Pain A."/>
        </authorList>
    </citation>
    <scope>NUCLEOTIDE SEQUENCE</scope>
    <source>
        <strain evidence="8">VEG</strain>
    </source>
</reference>
<evidence type="ECO:0000259" key="7">
    <source>
        <dbReference type="Pfam" id="PF01432"/>
    </source>
</evidence>
<dbReference type="GO" id="GO:0046872">
    <property type="term" value="F:metal ion binding"/>
    <property type="evidence" value="ECO:0007669"/>
    <property type="project" value="UniProtKB-UniRule"/>
</dbReference>
<dbReference type="GO" id="GO:0006508">
    <property type="term" value="P:proteolysis"/>
    <property type="evidence" value="ECO:0007669"/>
    <property type="project" value="UniProtKB-KW"/>
</dbReference>
<evidence type="ECO:0000256" key="2">
    <source>
        <dbReference type="ARBA" id="ARBA00022723"/>
    </source>
</evidence>
<evidence type="ECO:0000256" key="5">
    <source>
        <dbReference type="ARBA" id="ARBA00023049"/>
    </source>
</evidence>
<proteinExistence type="inferred from homology"/>
<dbReference type="InterPro" id="IPR042088">
    <property type="entry name" value="OligoPept_F_C"/>
</dbReference>
<dbReference type="GO" id="GO:0004222">
    <property type="term" value="F:metalloendopeptidase activity"/>
    <property type="evidence" value="ECO:0007669"/>
    <property type="project" value="InterPro"/>
</dbReference>
<keyword evidence="2 6" id="KW-0479">Metal-binding</keyword>
<evidence type="ECO:0000256" key="1">
    <source>
        <dbReference type="ARBA" id="ARBA00022670"/>
    </source>
</evidence>
<comment type="similarity">
    <text evidence="6">Belongs to the peptidase M3 family.</text>
</comment>
<gene>
    <name evidence="8" type="ORF">BN1205_038150</name>
</gene>
<dbReference type="Gene3D" id="1.10.1370.20">
    <property type="entry name" value="Oligoendopeptidase f, C-terminal domain"/>
    <property type="match status" value="1"/>
</dbReference>
<evidence type="ECO:0000313" key="8">
    <source>
        <dbReference type="EMBL" id="CEL77950.1"/>
    </source>
</evidence>
<keyword evidence="3 6" id="KW-0378">Hydrolase</keyword>
<organism evidence="8">
    <name type="scientific">Toxoplasma gondii (strain ATCC 50861 / VEG)</name>
    <dbReference type="NCBI Taxonomy" id="432359"/>
    <lineage>
        <taxon>Eukaryota</taxon>
        <taxon>Sar</taxon>
        <taxon>Alveolata</taxon>
        <taxon>Apicomplexa</taxon>
        <taxon>Conoidasida</taxon>
        <taxon>Coccidia</taxon>
        <taxon>Eucoccidiorida</taxon>
        <taxon>Eimeriorina</taxon>
        <taxon>Sarcocystidae</taxon>
        <taxon>Toxoplasma</taxon>
    </lineage>
</organism>
<keyword evidence="4 6" id="KW-0862">Zinc</keyword>
<dbReference type="Pfam" id="PF01432">
    <property type="entry name" value="Peptidase_M3"/>
    <property type="match status" value="1"/>
</dbReference>
<dbReference type="SUPFAM" id="SSF55486">
    <property type="entry name" value="Metalloproteases ('zincins'), catalytic domain"/>
    <property type="match status" value="1"/>
</dbReference>
<accession>A0A0F7VDE0</accession>
<keyword evidence="1 6" id="KW-0645">Protease</keyword>
<dbReference type="AlphaFoldDB" id="A0A0F7VDE0"/>
<name>A0A0F7VDE0_TOXGV</name>
<feature type="domain" description="Peptidase M3A/M3B catalytic" evidence="7">
    <location>
        <begin position="290"/>
        <end position="541"/>
    </location>
</feature>
<comment type="cofactor">
    <cofactor evidence="6">
        <name>Zn(2+)</name>
        <dbReference type="ChEBI" id="CHEBI:29105"/>
    </cofactor>
    <text evidence="6">Binds 1 zinc ion.</text>
</comment>
<dbReference type="EMBL" id="LN714501">
    <property type="protein sequence ID" value="CEL77950.1"/>
    <property type="molecule type" value="Genomic_DNA"/>
</dbReference>
<dbReference type="InterPro" id="IPR001567">
    <property type="entry name" value="Pept_M3A_M3B_dom"/>
</dbReference>
<keyword evidence="5 6" id="KW-0482">Metalloprotease</keyword>
<protein>
    <submittedName>
        <fullName evidence="8">Oligoendopeptidase F, putative</fullName>
    </submittedName>
</protein>
<evidence type="ECO:0000256" key="4">
    <source>
        <dbReference type="ARBA" id="ARBA00022833"/>
    </source>
</evidence>
<evidence type="ECO:0000256" key="3">
    <source>
        <dbReference type="ARBA" id="ARBA00022801"/>
    </source>
</evidence>